<name>A0A1E1KJ13_9HELO</name>
<proteinExistence type="predicted"/>
<reference evidence="2" key="1">
    <citation type="submission" date="2016-03" db="EMBL/GenBank/DDBJ databases">
        <authorList>
            <person name="Guldener U."/>
        </authorList>
    </citation>
    <scope>NUCLEOTIDE SEQUENCE [LARGE SCALE GENOMIC DNA]</scope>
    <source>
        <strain evidence="2">04CH-RAC-A.6.1</strain>
    </source>
</reference>
<organism evidence="1 2">
    <name type="scientific">Rhynchosporium agropyri</name>
    <dbReference type="NCBI Taxonomy" id="914238"/>
    <lineage>
        <taxon>Eukaryota</taxon>
        <taxon>Fungi</taxon>
        <taxon>Dikarya</taxon>
        <taxon>Ascomycota</taxon>
        <taxon>Pezizomycotina</taxon>
        <taxon>Leotiomycetes</taxon>
        <taxon>Helotiales</taxon>
        <taxon>Ploettnerulaceae</taxon>
        <taxon>Rhynchosporium</taxon>
    </lineage>
</organism>
<sequence>MTIWSWDAIDDQAVRKWKFRQYQTSRLTIAVPSFEAHYSLNTYCPNKPKLSIFVLLIQAKITRALPASNRDLLCPAAAYSILVAGLELSLEAARRSKLTTNI</sequence>
<keyword evidence="2" id="KW-1185">Reference proteome</keyword>
<evidence type="ECO:0000313" key="2">
    <source>
        <dbReference type="Proteomes" id="UP000178912"/>
    </source>
</evidence>
<dbReference type="AlphaFoldDB" id="A0A1E1KJ13"/>
<gene>
    <name evidence="1" type="ORF">RAG0_06867</name>
</gene>
<dbReference type="Proteomes" id="UP000178912">
    <property type="component" value="Unassembled WGS sequence"/>
</dbReference>
<accession>A0A1E1KJ13</accession>
<dbReference type="EMBL" id="FJUX01000034">
    <property type="protein sequence ID" value="CZS97980.1"/>
    <property type="molecule type" value="Genomic_DNA"/>
</dbReference>
<evidence type="ECO:0000313" key="1">
    <source>
        <dbReference type="EMBL" id="CZS97980.1"/>
    </source>
</evidence>
<protein>
    <submittedName>
        <fullName evidence="1">Uncharacterized protein</fullName>
    </submittedName>
</protein>